<reference evidence="4" key="1">
    <citation type="submission" date="2020-11" db="EMBL/GenBank/DDBJ databases">
        <authorList>
            <person name="Tran Van P."/>
        </authorList>
    </citation>
    <scope>NUCLEOTIDE SEQUENCE</scope>
</reference>
<feature type="compositionally biased region" description="Basic and acidic residues" evidence="2">
    <location>
        <begin position="969"/>
        <end position="983"/>
    </location>
</feature>
<dbReference type="PANTHER" id="PTHR12601">
    <property type="entry name" value="EUKARYOTIC TRANSLATION INITIATION FACTOR 3 SUBUNIT EIF-3"/>
    <property type="match status" value="1"/>
</dbReference>
<evidence type="ECO:0000313" key="5">
    <source>
        <dbReference type="Proteomes" id="UP000677054"/>
    </source>
</evidence>
<feature type="compositionally biased region" description="Basic and acidic residues" evidence="2">
    <location>
        <begin position="1745"/>
        <end position="1774"/>
    </location>
</feature>
<feature type="region of interest" description="Disordered" evidence="2">
    <location>
        <begin position="1672"/>
        <end position="1706"/>
    </location>
</feature>
<feature type="compositionally biased region" description="Basic and acidic residues" evidence="2">
    <location>
        <begin position="113"/>
        <end position="150"/>
    </location>
</feature>
<keyword evidence="5" id="KW-1185">Reference proteome</keyword>
<organism evidence="4">
    <name type="scientific">Darwinula stevensoni</name>
    <dbReference type="NCBI Taxonomy" id="69355"/>
    <lineage>
        <taxon>Eukaryota</taxon>
        <taxon>Metazoa</taxon>
        <taxon>Ecdysozoa</taxon>
        <taxon>Arthropoda</taxon>
        <taxon>Crustacea</taxon>
        <taxon>Oligostraca</taxon>
        <taxon>Ostracoda</taxon>
        <taxon>Podocopa</taxon>
        <taxon>Podocopida</taxon>
        <taxon>Darwinulocopina</taxon>
        <taxon>Darwinuloidea</taxon>
        <taxon>Darwinulidae</taxon>
        <taxon>Darwinula</taxon>
    </lineage>
</organism>
<sequence>MTRSPEGLPVDAIPHRPSCCGSTPMADRLHEVPCSDLEGNAKHIEKCHNNTKLENGEDAADPKRDRRDQTDAKVPNRKDGKSSSDDEKRAESLTLVNGQIHEDPPDDFLPSRIAEKGSEEADVSDAKSDESDKNQNDDDDDAKKDKKDDKCQEVVLVQDTGFTVKIVPPGIDSFDIQVSSAELVQEIHQLLMDREDTCHRTCFSLQLDGQTLDNFAELKNIEGLKEGSVIKVKTLKLVVEEPYTVREARIHVRQVRDLLKSLDPSDAHNGVDCASLSFLSAITQGDIMVVESWGLEDRLHLIFSTSEKKRNRTDTVDYTPPDYILPGTKEPPILPLQPFGKDARGPSCLKVLTTSGWNPPPGPRKMHGDLLYLHVVTLEGKHFHITASTRGFYVNQFVPSSFDRHGVPCPIHMSTEEEFNPKPASPHHLCHSLIELLSQISPGFKRNFQILQKKRTQRHPFERVATPYQVYTWVAPHGEHTIDSIRAEDAFSSKLGYEEHIPGQTRDWNEELQTTRELSRKNLPDRLLRERAIFKVHSDFVSAATRGATAVIDGNVMAINPGEDPKMHMFIWNNIFFSLGFDVRDHYKELGGDAAAFVAPARVYRDALFPHRLARISRHWCRPLFILSDFSSRVQRNDLQGVKVYSAVDLEGLYTLGTVVVDYRGYRVTAQSIIPGILEREQEQSVVYGSIDFGKTVVTQEKYMDLVSLVVLPRQTSARNLKRAGQQLKILPHTVVNDRNEEIELCSSVECKGIVGNDGRYYILDLLRTFPPDVNFLKGRSSGRSRCACSDPPCDRLRRSSVPFYDEPCCWESAKLSYLSSRGCKIAFVGNCCFVLDPLHCRVLKRKLADQSMGGRGRCSATETSERARLTRDASAGGLEGEELSKEAHVLGFPAEHRHKLACLRQELIDAFVESRYMTFIKYAAYHLQQLGLKRQQRSSQERELKRLQEREEDGKAGEEASADGDDPDKDKEMETAEAKKIVESITDGVPGETKESEWTSGGWSSGTSRGMDAPVHEVWERDGLVVQSEAGRKRSEEVEVESRRLLVQMGSHLSRAACQGRHVRLSPYQKKGEQDSPSGKAGRKPPAPGLELPRPRETEVSHAALGASHQVVRHRHLEALGPIVLDVEGEGLLQEPQGQLVLPDSVQDQPDVALTETKRNRKPTHIEKGHLGMVLAVNEQSQVPSPVKETQRRAHLTVRECVQRQVRLDEQETGSATKPCGRLERRHGTPTHVFGDGVRMVDPVDALRHEDGPLLCNTSPIRAGNPTTASPPMPRLTRMHGTVDVVEEVERLADELIALLEEALLDLGLAVPCFWCFLLLSRGSRKRRRRGAAGSGGRHPSFPSPDSLDWVHLTPKALWGQIREELEAYYHWDLPTDSIDATVEKALCIKVGIQILLREYSLDGKSRQAFFEEDILNVFPVVKHINPRASDAYNFYTTGQSKIQQGFLKEGYELISEALNLLNNVYGAMHPEIAQCLRMLARLNYIMGEHMEALSYQQRAVLMSERVNGIDHPYTITEYTHLALYAFANSQVSTSLRLLYRARYLALLVHGENHPEVALLDSNIGLILHAVGEYELSLRFLEKALALNIQYYGAKSLKVAVSYHLVARTQSCMGDFRSALQNEKETFAIYKHQASILGEDHEKTKESSECLRYLTQQAVVLQKKMNEIYTGQRTRSGGGNSGASASGSGATANTGGNVSPSLSPIQIRPPTMASVLDMLNIINGILFVQISQQDIENFKAECEKRQKEKDKDANANSEQDKDAETEKDEEKLGDACPPELGETCAPPAEPCPPTQPEEAR</sequence>
<feature type="domain" description="Clu" evidence="3">
    <location>
        <begin position="486"/>
        <end position="777"/>
    </location>
</feature>
<dbReference type="EMBL" id="CAJPEV010000708">
    <property type="protein sequence ID" value="CAG0887799.1"/>
    <property type="molecule type" value="Genomic_DNA"/>
</dbReference>
<feature type="region of interest" description="Disordered" evidence="2">
    <location>
        <begin position="1257"/>
        <end position="1277"/>
    </location>
</feature>
<protein>
    <recommendedName>
        <fullName evidence="3">Clu domain-containing protein</fullName>
    </recommendedName>
</protein>
<dbReference type="Gene3D" id="1.25.40.10">
    <property type="entry name" value="Tetratricopeptide repeat domain"/>
    <property type="match status" value="1"/>
</dbReference>
<dbReference type="InterPro" id="IPR027523">
    <property type="entry name" value="CLU_prot"/>
</dbReference>
<dbReference type="InterPro" id="IPR023231">
    <property type="entry name" value="GSKIP_dom_sf"/>
</dbReference>
<dbReference type="InterPro" id="IPR025697">
    <property type="entry name" value="CLU_dom"/>
</dbReference>
<dbReference type="Pfam" id="PF13236">
    <property type="entry name" value="CLU"/>
    <property type="match status" value="2"/>
</dbReference>
<feature type="region of interest" description="Disordered" evidence="2">
    <location>
        <begin position="1"/>
        <end position="27"/>
    </location>
</feature>
<dbReference type="PROSITE" id="PS51823">
    <property type="entry name" value="CLU"/>
    <property type="match status" value="1"/>
</dbReference>
<proteinExistence type="predicted"/>
<feature type="region of interest" description="Disordered" evidence="2">
    <location>
        <begin position="934"/>
        <end position="1010"/>
    </location>
</feature>
<feature type="region of interest" description="Disordered" evidence="2">
    <location>
        <begin position="1058"/>
        <end position="1097"/>
    </location>
</feature>
<evidence type="ECO:0000313" key="4">
    <source>
        <dbReference type="EMBL" id="CAD7244775.1"/>
    </source>
</evidence>
<dbReference type="Pfam" id="PF12807">
    <property type="entry name" value="eIF3_p135"/>
    <property type="match status" value="1"/>
</dbReference>
<dbReference type="InterPro" id="IPR028275">
    <property type="entry name" value="CLU_N"/>
</dbReference>
<name>A0A7R9A3F6_9CRUS</name>
<accession>A0A7R9A3F6</accession>
<gene>
    <name evidence="4" type="ORF">DSTB1V02_LOCUS4662</name>
</gene>
<dbReference type="SUPFAM" id="SSF48452">
    <property type="entry name" value="TPR-like"/>
    <property type="match status" value="2"/>
</dbReference>
<evidence type="ECO:0000259" key="3">
    <source>
        <dbReference type="PROSITE" id="PS51823"/>
    </source>
</evidence>
<feature type="region of interest" description="Disordered" evidence="2">
    <location>
        <begin position="47"/>
        <end position="150"/>
    </location>
</feature>
<feature type="compositionally biased region" description="Basic and acidic residues" evidence="2">
    <location>
        <begin position="60"/>
        <end position="91"/>
    </location>
</feature>
<feature type="compositionally biased region" description="Low complexity" evidence="2">
    <location>
        <begin position="1683"/>
        <end position="1698"/>
    </location>
</feature>
<feature type="compositionally biased region" description="Basic and acidic residues" evidence="2">
    <location>
        <begin position="940"/>
        <end position="959"/>
    </location>
</feature>
<dbReference type="Proteomes" id="UP000677054">
    <property type="component" value="Unassembled WGS sequence"/>
</dbReference>
<feature type="region of interest" description="Disordered" evidence="2">
    <location>
        <begin position="1210"/>
        <end position="1230"/>
    </location>
</feature>
<evidence type="ECO:0000256" key="2">
    <source>
        <dbReference type="SAM" id="MobiDB-lite"/>
    </source>
</evidence>
<feature type="compositionally biased region" description="Pro residues" evidence="2">
    <location>
        <begin position="1788"/>
        <end position="1801"/>
    </location>
</feature>
<keyword evidence="1" id="KW-0963">Cytoplasm</keyword>
<feature type="compositionally biased region" description="Polar residues" evidence="2">
    <location>
        <begin position="1257"/>
        <end position="1269"/>
    </location>
</feature>
<dbReference type="Pfam" id="PF15044">
    <property type="entry name" value="CLU_N"/>
    <property type="match status" value="1"/>
</dbReference>
<dbReference type="OrthoDB" id="1414216at2759"/>
<dbReference type="EMBL" id="LR900225">
    <property type="protein sequence ID" value="CAD7244775.1"/>
    <property type="molecule type" value="Genomic_DNA"/>
</dbReference>
<feature type="region of interest" description="Disordered" evidence="2">
    <location>
        <begin position="1745"/>
        <end position="1801"/>
    </location>
</feature>
<feature type="compositionally biased region" description="Low complexity" evidence="2">
    <location>
        <begin position="999"/>
        <end position="1009"/>
    </location>
</feature>
<dbReference type="PANTHER" id="PTHR12601:SF6">
    <property type="entry name" value="CLUSTERED MITOCHONDRIA PROTEIN HOMOLOG"/>
    <property type="match status" value="1"/>
</dbReference>
<dbReference type="GO" id="GO:0003729">
    <property type="term" value="F:mRNA binding"/>
    <property type="evidence" value="ECO:0007669"/>
    <property type="project" value="TreeGrafter"/>
</dbReference>
<dbReference type="SUPFAM" id="SSF103107">
    <property type="entry name" value="Hypothetical protein c14orf129, hspc210"/>
    <property type="match status" value="1"/>
</dbReference>
<dbReference type="Gene3D" id="3.30.2280.10">
    <property type="entry name" value="Hypothetical protein (hspc210)"/>
    <property type="match status" value="1"/>
</dbReference>
<dbReference type="GO" id="GO:0005737">
    <property type="term" value="C:cytoplasm"/>
    <property type="evidence" value="ECO:0007669"/>
    <property type="project" value="TreeGrafter"/>
</dbReference>
<dbReference type="InterPro" id="IPR011990">
    <property type="entry name" value="TPR-like_helical_dom_sf"/>
</dbReference>
<dbReference type="Pfam" id="PF13424">
    <property type="entry name" value="TPR_12"/>
    <property type="match status" value="2"/>
</dbReference>
<dbReference type="FunFam" id="1.25.40.10:FF:000099">
    <property type="entry name" value="Clustered mitochondria protein homolog"/>
    <property type="match status" value="1"/>
</dbReference>
<dbReference type="GO" id="GO:0048312">
    <property type="term" value="P:intracellular distribution of mitochondria"/>
    <property type="evidence" value="ECO:0007669"/>
    <property type="project" value="TreeGrafter"/>
</dbReference>
<evidence type="ECO:0000256" key="1">
    <source>
        <dbReference type="ARBA" id="ARBA00022490"/>
    </source>
</evidence>
<dbReference type="InterPro" id="IPR033646">
    <property type="entry name" value="CLU-central"/>
</dbReference>